<feature type="domain" description="RNase H type-1" evidence="2">
    <location>
        <begin position="26"/>
        <end position="127"/>
    </location>
</feature>
<keyword evidence="1" id="KW-0812">Transmembrane</keyword>
<evidence type="ECO:0000313" key="3">
    <source>
        <dbReference type="EMBL" id="CAF1712004.1"/>
    </source>
</evidence>
<evidence type="ECO:0000313" key="5">
    <source>
        <dbReference type="Proteomes" id="UP000028999"/>
    </source>
</evidence>
<dbReference type="Proteomes" id="UP001295469">
    <property type="component" value="Chromosome C03"/>
</dbReference>
<reference evidence="4" key="2">
    <citation type="submission" date="2014-06" db="EMBL/GenBank/DDBJ databases">
        <authorList>
            <person name="Genoscope - CEA"/>
        </authorList>
    </citation>
    <scope>NUCLEOTIDE SEQUENCE</scope>
</reference>
<gene>
    <name evidence="4" type="primary">BnaC03g77580D</name>
    <name evidence="3" type="ORF">DARMORV10_C03P88530.1</name>
    <name evidence="4" type="ORF">GSBRNA2T00017140001</name>
</gene>
<reference evidence="3" key="3">
    <citation type="submission" date="2021-01" db="EMBL/GenBank/DDBJ databases">
        <authorList>
            <consortium name="Genoscope - CEA"/>
            <person name="William W."/>
        </authorList>
    </citation>
    <scope>NUCLEOTIDE SEQUENCE</scope>
</reference>
<dbReference type="EMBL" id="HG994367">
    <property type="protein sequence ID" value="CAF1712004.1"/>
    <property type="molecule type" value="Genomic_DNA"/>
</dbReference>
<dbReference type="PaxDb" id="3708-A0A078J140"/>
<dbReference type="GO" id="GO:0003676">
    <property type="term" value="F:nucleic acid binding"/>
    <property type="evidence" value="ECO:0007669"/>
    <property type="project" value="InterPro"/>
</dbReference>
<dbReference type="OMA" id="VGMHARD"/>
<proteinExistence type="predicted"/>
<dbReference type="InterPro" id="IPR052929">
    <property type="entry name" value="RNase_H-like_EbsB-rel"/>
</dbReference>
<dbReference type="PANTHER" id="PTHR47074">
    <property type="entry name" value="BNAC02G40300D PROTEIN"/>
    <property type="match status" value="1"/>
</dbReference>
<sequence>MSNDLGIPRKWVAPASGIVKCNFHKNWRNDRHLTGGAWITRDHKGDVGMHARDALLPSPDKLSAEMNCLLWVLRSLRDLRLEAVSIGTDSQRLVDSIQNPIRWPRYQCLLRQIVALCAGFVIYIFTFKIILKYSDYCGSQARETKTISEFKLALYSLLVISLWLFTAVYLEIKDGSIHVKTVVNLTGKGYE</sequence>
<dbReference type="PANTHER" id="PTHR47074:SF53">
    <property type="entry name" value="REVERSE TRANSCRIPTASE-LIKE PROTEIN"/>
    <property type="match status" value="1"/>
</dbReference>
<evidence type="ECO:0000259" key="2">
    <source>
        <dbReference type="Pfam" id="PF13456"/>
    </source>
</evidence>
<feature type="transmembrane region" description="Helical" evidence="1">
    <location>
        <begin position="109"/>
        <end position="131"/>
    </location>
</feature>
<dbReference type="Gramene" id="CDY55625">
    <property type="protein sequence ID" value="CDY55625"/>
    <property type="gene ID" value="GSBRNA2T00017140001"/>
</dbReference>
<keyword evidence="1" id="KW-0472">Membrane</keyword>
<keyword evidence="1" id="KW-1133">Transmembrane helix</keyword>
<dbReference type="GO" id="GO:0004523">
    <property type="term" value="F:RNA-DNA hybrid ribonuclease activity"/>
    <property type="evidence" value="ECO:0007669"/>
    <property type="project" value="InterPro"/>
</dbReference>
<dbReference type="InterPro" id="IPR002156">
    <property type="entry name" value="RNaseH_domain"/>
</dbReference>
<evidence type="ECO:0000256" key="1">
    <source>
        <dbReference type="SAM" id="Phobius"/>
    </source>
</evidence>
<feature type="transmembrane region" description="Helical" evidence="1">
    <location>
        <begin position="152"/>
        <end position="170"/>
    </location>
</feature>
<organism evidence="4 5">
    <name type="scientific">Brassica napus</name>
    <name type="common">Rape</name>
    <dbReference type="NCBI Taxonomy" id="3708"/>
    <lineage>
        <taxon>Eukaryota</taxon>
        <taxon>Viridiplantae</taxon>
        <taxon>Streptophyta</taxon>
        <taxon>Embryophyta</taxon>
        <taxon>Tracheophyta</taxon>
        <taxon>Spermatophyta</taxon>
        <taxon>Magnoliopsida</taxon>
        <taxon>eudicotyledons</taxon>
        <taxon>Gunneridae</taxon>
        <taxon>Pentapetalae</taxon>
        <taxon>rosids</taxon>
        <taxon>malvids</taxon>
        <taxon>Brassicales</taxon>
        <taxon>Brassicaceae</taxon>
        <taxon>Brassiceae</taxon>
        <taxon>Brassica</taxon>
    </lineage>
</organism>
<dbReference type="EMBL" id="LK033416">
    <property type="protein sequence ID" value="CDY55625.1"/>
    <property type="molecule type" value="Genomic_DNA"/>
</dbReference>
<reference evidence="4 5" key="1">
    <citation type="journal article" date="2014" name="Science">
        <title>Plant genetics. Early allopolyploid evolution in the post-Neolithic Brassica napus oilseed genome.</title>
        <authorList>
            <person name="Chalhoub B."/>
            <person name="Denoeud F."/>
            <person name="Liu S."/>
            <person name="Parkin I.A."/>
            <person name="Tang H."/>
            <person name="Wang X."/>
            <person name="Chiquet J."/>
            <person name="Belcram H."/>
            <person name="Tong C."/>
            <person name="Samans B."/>
            <person name="Correa M."/>
            <person name="Da Silva C."/>
            <person name="Just J."/>
            <person name="Falentin C."/>
            <person name="Koh C.S."/>
            <person name="Le Clainche I."/>
            <person name="Bernard M."/>
            <person name="Bento P."/>
            <person name="Noel B."/>
            <person name="Labadie K."/>
            <person name="Alberti A."/>
            <person name="Charles M."/>
            <person name="Arnaud D."/>
            <person name="Guo H."/>
            <person name="Daviaud C."/>
            <person name="Alamery S."/>
            <person name="Jabbari K."/>
            <person name="Zhao M."/>
            <person name="Edger P.P."/>
            <person name="Chelaifa H."/>
            <person name="Tack D."/>
            <person name="Lassalle G."/>
            <person name="Mestiri I."/>
            <person name="Schnel N."/>
            <person name="Le Paslier M.C."/>
            <person name="Fan G."/>
            <person name="Renault V."/>
            <person name="Bayer P.E."/>
            <person name="Golicz A.A."/>
            <person name="Manoli S."/>
            <person name="Lee T.H."/>
            <person name="Thi V.H."/>
            <person name="Chalabi S."/>
            <person name="Hu Q."/>
            <person name="Fan C."/>
            <person name="Tollenaere R."/>
            <person name="Lu Y."/>
            <person name="Battail C."/>
            <person name="Shen J."/>
            <person name="Sidebottom C.H."/>
            <person name="Wang X."/>
            <person name="Canaguier A."/>
            <person name="Chauveau A."/>
            <person name="Berard A."/>
            <person name="Deniot G."/>
            <person name="Guan M."/>
            <person name="Liu Z."/>
            <person name="Sun F."/>
            <person name="Lim Y.P."/>
            <person name="Lyons E."/>
            <person name="Town C.D."/>
            <person name="Bancroft I."/>
            <person name="Wang X."/>
            <person name="Meng J."/>
            <person name="Ma J."/>
            <person name="Pires J.C."/>
            <person name="King G.J."/>
            <person name="Brunel D."/>
            <person name="Delourme R."/>
            <person name="Renard M."/>
            <person name="Aury J.M."/>
            <person name="Adams K.L."/>
            <person name="Batley J."/>
            <person name="Snowdon R.J."/>
            <person name="Tost J."/>
            <person name="Edwards D."/>
            <person name="Zhou Y."/>
            <person name="Hua W."/>
            <person name="Sharpe A.G."/>
            <person name="Paterson A.H."/>
            <person name="Guan C."/>
            <person name="Wincker P."/>
        </authorList>
    </citation>
    <scope>NUCLEOTIDE SEQUENCE [LARGE SCALE GENOMIC DNA]</scope>
    <source>
        <strain evidence="5">cv. Darmor-bzh</strain>
    </source>
</reference>
<dbReference type="Pfam" id="PF13456">
    <property type="entry name" value="RVT_3"/>
    <property type="match status" value="1"/>
</dbReference>
<dbReference type="AlphaFoldDB" id="A0A078J140"/>
<keyword evidence="5" id="KW-1185">Reference proteome</keyword>
<dbReference type="Proteomes" id="UP000028999">
    <property type="component" value="Unassembled WGS sequence"/>
</dbReference>
<accession>A0A078J140</accession>
<protein>
    <submittedName>
        <fullName evidence="3">(rape) hypothetical protein</fullName>
    </submittedName>
    <submittedName>
        <fullName evidence="4">BnaC03g77580D protein</fullName>
    </submittedName>
</protein>
<evidence type="ECO:0000313" key="4">
    <source>
        <dbReference type="EMBL" id="CDY55625.1"/>
    </source>
</evidence>
<name>A0A078J140_BRANA</name>